<dbReference type="AlphaFoldDB" id="A0A6J1P1F0"/>
<evidence type="ECO:0000259" key="8">
    <source>
        <dbReference type="PROSITE" id="PS51446"/>
    </source>
</evidence>
<proteinExistence type="inferred from homology"/>
<evidence type="ECO:0000256" key="1">
    <source>
        <dbReference type="ARBA" id="ARBA00004613"/>
    </source>
</evidence>
<name>A0A6J1P1F0_BICAN</name>
<protein>
    <submittedName>
        <fullName evidence="10">Uncharacterized protein LOC112055755</fullName>
    </submittedName>
</protein>
<evidence type="ECO:0000256" key="5">
    <source>
        <dbReference type="ARBA" id="ARBA00023157"/>
    </source>
</evidence>
<dbReference type="RefSeq" id="XP_023951717.2">
    <property type="nucleotide sequence ID" value="XM_024095949.2"/>
</dbReference>
<evidence type="ECO:0000256" key="3">
    <source>
        <dbReference type="ARBA" id="ARBA00022690"/>
    </source>
</evidence>
<dbReference type="InterPro" id="IPR008037">
    <property type="entry name" value="Pacifastin_dom"/>
</dbReference>
<comment type="caution">
    <text evidence="7">Lacks conserved residue(s) required for the propagation of feature annotation.</text>
</comment>
<dbReference type="KEGG" id="bany:112055755"/>
<sequence length="813" mass="91678">MESHKSHANPESVDDSTGVCTPGSISRVKCNFCICSDGGVLGEQACTKNNCFENIKITNEKFVCEPLDYYEVDCNICLCPPNGLKNVAKCTKNSCEKSALRSDSCIPGHLFSDDCNVCVCPPNGNKADRVCTNNTCSGSRWRISKSSISLLENQVHDDATRNLDVCFPGEEFSMGCNICLCPDLGLKVYASCERIICNEKEKGITKPTAGGFDLDRSSKLDMSTIKAIKHLNAHSRIRRDVHDKCYIYHLSDSAERKECSPGSMYILREVNANGINDNNIDIQKILKVNVRLMPRCNICFCLANALAETVWSERCARNSVVLNDCNWCRCNERQKYDCKARVCEEIDTFGHFKDAIQEIDVGMEGHGSWRSKPSACTSGVHYRRGSILCVCDEDGNWPNPVCRDLFQILHEVELTGQTRLAQNESCTPTKLYLVGCNVCYCPSSGYLDPEMCTKKECQEDDPVLETNESFQMTNPKNNEDDVDNIQEIYATCDLKNQYVLGCRNCECLQNNRLLCGNCTNPKKQYLNPMNKRSKSFNFKKPGSQNKLYKPLQNVCHNKKPLKVFRVGCNLCHCGKTKAKRMFCTLKKCIKRTEKLQVLFPHDDSSEDNLKEVSAPPDDQSCVPRTKYNRDCNVCKCYEVANNVKRIKCTRNKCKSASNIGEHPKVIEDQRKDCVPGTYYQETCMLCHCFVRDGVKYEMCRFNEECVNEENRKKKTLQGKIMKDVKTLLGFCEPMRRYKNECNTCRCLADGKTVECSSKICSLRSNDLSVDIVPVVVENDEACPKGHSYKLDCNVCFCLSNGNAICTTNNCSNN</sequence>
<comment type="subcellular location">
    <subcellularLocation>
        <location evidence="1">Secreted</location>
    </subcellularLocation>
</comment>
<dbReference type="PROSITE" id="PS51446">
    <property type="entry name" value="PACIFASTIN"/>
    <property type="match status" value="2"/>
</dbReference>
<evidence type="ECO:0000313" key="9">
    <source>
        <dbReference type="Proteomes" id="UP001652582"/>
    </source>
</evidence>
<evidence type="ECO:0000256" key="7">
    <source>
        <dbReference type="PROSITE-ProRule" id="PRU00776"/>
    </source>
</evidence>
<keyword evidence="2" id="KW-0964">Secreted</keyword>
<reference evidence="10" key="2">
    <citation type="submission" date="2025-08" db="UniProtKB">
        <authorList>
            <consortium name="RefSeq"/>
        </authorList>
    </citation>
    <scope>IDENTIFICATION</scope>
</reference>
<comment type="similarity">
    <text evidence="6 7">Belongs to the protease inhibitor I19 family.</text>
</comment>
<gene>
    <name evidence="10" type="primary">LOC112055755</name>
</gene>
<feature type="disulfide bond" evidence="7">
    <location>
        <begin position="792"/>
        <end position="810"/>
    </location>
</feature>
<organism evidence="9 10">
    <name type="scientific">Bicyclus anynana</name>
    <name type="common">Squinting bush brown butterfly</name>
    <dbReference type="NCBI Taxonomy" id="110368"/>
    <lineage>
        <taxon>Eukaryota</taxon>
        <taxon>Metazoa</taxon>
        <taxon>Ecdysozoa</taxon>
        <taxon>Arthropoda</taxon>
        <taxon>Hexapoda</taxon>
        <taxon>Insecta</taxon>
        <taxon>Pterygota</taxon>
        <taxon>Neoptera</taxon>
        <taxon>Endopterygota</taxon>
        <taxon>Lepidoptera</taxon>
        <taxon>Glossata</taxon>
        <taxon>Ditrysia</taxon>
        <taxon>Papilionoidea</taxon>
        <taxon>Nymphalidae</taxon>
        <taxon>Satyrinae</taxon>
        <taxon>Satyrini</taxon>
        <taxon>Mycalesina</taxon>
        <taxon>Bicyclus</taxon>
    </lineage>
</organism>
<evidence type="ECO:0000256" key="6">
    <source>
        <dbReference type="ARBA" id="ARBA00029459"/>
    </source>
</evidence>
<keyword evidence="3 7" id="KW-0646">Protease inhibitor</keyword>
<dbReference type="Proteomes" id="UP001652582">
    <property type="component" value="Chromosome 2"/>
</dbReference>
<dbReference type="OrthoDB" id="7449965at2759"/>
<evidence type="ECO:0000256" key="4">
    <source>
        <dbReference type="ARBA" id="ARBA00022900"/>
    </source>
</evidence>
<keyword evidence="4 7" id="KW-0722">Serine protease inhibitor</keyword>
<feature type="domain" description="Pacifastin" evidence="8">
    <location>
        <begin position="17"/>
        <end position="54"/>
    </location>
</feature>
<reference evidence="9" key="1">
    <citation type="submission" date="2025-05" db="UniProtKB">
        <authorList>
            <consortium name="RefSeq"/>
        </authorList>
    </citation>
    <scope>NUCLEOTIDE SEQUENCE [LARGE SCALE GENOMIC DNA]</scope>
</reference>
<accession>A0A6J1P1F0</accession>
<feature type="disulfide bond" evidence="7">
    <location>
        <begin position="782"/>
        <end position="797"/>
    </location>
</feature>
<dbReference type="SUPFAM" id="SSF57283">
    <property type="entry name" value="PMP inhibitors"/>
    <property type="match status" value="5"/>
</dbReference>
<keyword evidence="5 7" id="KW-1015">Disulfide bond</keyword>
<dbReference type="InterPro" id="IPR036201">
    <property type="entry name" value="Pacifastin_dom_sf"/>
</dbReference>
<dbReference type="GO" id="GO:0004867">
    <property type="term" value="F:serine-type endopeptidase inhibitor activity"/>
    <property type="evidence" value="ECO:0007669"/>
    <property type="project" value="UniProtKB-UniRule"/>
</dbReference>
<feature type="disulfide bond" evidence="7">
    <location>
        <begin position="20"/>
        <end position="35"/>
    </location>
</feature>
<evidence type="ECO:0000313" key="10">
    <source>
        <dbReference type="RefSeq" id="XP_023951717.2"/>
    </source>
</evidence>
<keyword evidence="9" id="KW-1185">Reference proteome</keyword>
<feature type="disulfide bond" evidence="7">
    <location>
        <begin position="795"/>
        <end position="805"/>
    </location>
</feature>
<dbReference type="GeneID" id="112055755"/>
<dbReference type="GO" id="GO:0005576">
    <property type="term" value="C:extracellular region"/>
    <property type="evidence" value="ECO:0007669"/>
    <property type="project" value="UniProtKB-SubCell"/>
</dbReference>
<dbReference type="Pfam" id="PF05375">
    <property type="entry name" value="Pacifastin_I"/>
    <property type="match status" value="2"/>
</dbReference>
<feature type="domain" description="Pacifastin" evidence="8">
    <location>
        <begin position="779"/>
        <end position="813"/>
    </location>
</feature>
<evidence type="ECO:0000256" key="2">
    <source>
        <dbReference type="ARBA" id="ARBA00022525"/>
    </source>
</evidence>